<protein>
    <submittedName>
        <fullName evidence="1">Uncharacterized protein</fullName>
    </submittedName>
</protein>
<evidence type="ECO:0000313" key="2">
    <source>
        <dbReference type="Proteomes" id="UP000019249"/>
    </source>
</evidence>
<dbReference type="InterPro" id="IPR029064">
    <property type="entry name" value="Ribosomal_eL30-like_sf"/>
</dbReference>
<dbReference type="InterPro" id="IPR012543">
    <property type="entry name" value="DUF1694"/>
</dbReference>
<dbReference type="SUPFAM" id="SSF160515">
    <property type="entry name" value="YueI-like"/>
    <property type="match status" value="1"/>
</dbReference>
<organism evidence="1 2">
    <name type="scientific">Listeria floridensis FSL S10-1187</name>
    <dbReference type="NCBI Taxonomy" id="1265817"/>
    <lineage>
        <taxon>Bacteria</taxon>
        <taxon>Bacillati</taxon>
        <taxon>Bacillota</taxon>
        <taxon>Bacilli</taxon>
        <taxon>Bacillales</taxon>
        <taxon>Listeriaceae</taxon>
        <taxon>Listeria</taxon>
    </lineage>
</organism>
<dbReference type="Gene3D" id="3.30.1330.30">
    <property type="match status" value="1"/>
</dbReference>
<dbReference type="Pfam" id="PF07997">
    <property type="entry name" value="DUF1694"/>
    <property type="match status" value="1"/>
</dbReference>
<keyword evidence="2" id="KW-1185">Reference proteome</keyword>
<comment type="caution">
    <text evidence="1">The sequence shown here is derived from an EMBL/GenBank/DDBJ whole genome shotgun (WGS) entry which is preliminary data.</text>
</comment>
<name>A0ABN0RFI6_9LIST</name>
<evidence type="ECO:0000313" key="1">
    <source>
        <dbReference type="EMBL" id="EUJ32103.1"/>
    </source>
</evidence>
<sequence>MKENPDAKVLLNGSLDYMMLRPYIKLAEETNHEFSIVQREVGETDIFLVLAAKQEVDIENIQLEKTADDAEQESQADRISLLDKIKNLLK</sequence>
<reference evidence="1 2" key="1">
    <citation type="journal article" date="2014" name="Int. J. Syst. Evol. Microbiol.">
        <title>Listeria floridensis sp. nov., Listeria aquatica sp. nov., Listeria cornellensis sp. nov., Listeria riparia sp. nov. and Listeria grandensis sp. nov., from agricultural and natural environments.</title>
        <authorList>
            <person name="den Bakker H.C."/>
            <person name="Warchocki S."/>
            <person name="Wright E.M."/>
            <person name="Allred A.F."/>
            <person name="Ahlstrom C."/>
            <person name="Manuel C.S."/>
            <person name="Stasiewicz M.J."/>
            <person name="Burrell A."/>
            <person name="Roof S."/>
            <person name="Strawn L."/>
            <person name="Fortes E.D."/>
            <person name="Nightingale K.K."/>
            <person name="Kephart D."/>
            <person name="Wiedmann M."/>
        </authorList>
    </citation>
    <scope>NUCLEOTIDE SEQUENCE [LARGE SCALE GENOMIC DNA]</scope>
    <source>
        <strain evidence="1 2">FSL S10-1187</strain>
    </source>
</reference>
<proteinExistence type="predicted"/>
<dbReference type="Proteomes" id="UP000019249">
    <property type="component" value="Unassembled WGS sequence"/>
</dbReference>
<accession>A0ABN0RFI6</accession>
<gene>
    <name evidence="1" type="ORF">MFLO_07967</name>
</gene>
<dbReference type="EMBL" id="AODF01000014">
    <property type="protein sequence ID" value="EUJ32103.1"/>
    <property type="molecule type" value="Genomic_DNA"/>
</dbReference>